<feature type="binding site" evidence="6">
    <location>
        <position position="252"/>
    </location>
    <ligand>
        <name>Mg(2+)</name>
        <dbReference type="ChEBI" id="CHEBI:18420"/>
        <label>1</label>
    </ligand>
</feature>
<feature type="binding site" evidence="6">
    <location>
        <position position="151"/>
    </location>
    <ligand>
        <name>Mg(2+)</name>
        <dbReference type="ChEBI" id="CHEBI:18420"/>
        <label>1</label>
    </ligand>
</feature>
<dbReference type="GO" id="GO:0006284">
    <property type="term" value="P:base-excision repair"/>
    <property type="evidence" value="ECO:0007669"/>
    <property type="project" value="TreeGrafter"/>
</dbReference>
<keyword evidence="6" id="KW-0464">Manganese</keyword>
<protein>
    <submittedName>
        <fullName evidence="9">Exodeoxyribonuclease-3</fullName>
    </submittedName>
</protein>
<proteinExistence type="inferred from homology"/>
<comment type="cofactor">
    <cofactor evidence="6">
        <name>Mg(2+)</name>
        <dbReference type="ChEBI" id="CHEBI:18420"/>
    </cofactor>
    <cofactor evidence="6">
        <name>Mn(2+)</name>
        <dbReference type="ChEBI" id="CHEBI:29035"/>
    </cofactor>
    <text evidence="6">Probably binds two magnesium or manganese ions per subunit.</text>
</comment>
<dbReference type="GO" id="GO:0008081">
    <property type="term" value="F:phosphoric diester hydrolase activity"/>
    <property type="evidence" value="ECO:0007669"/>
    <property type="project" value="TreeGrafter"/>
</dbReference>
<dbReference type="NCBIfam" id="TIGR00195">
    <property type="entry name" value="exoDNase_III"/>
    <property type="match status" value="1"/>
</dbReference>
<dbReference type="GO" id="GO:0008311">
    <property type="term" value="F:double-stranded DNA 3'-5' DNA exonuclease activity"/>
    <property type="evidence" value="ECO:0007669"/>
    <property type="project" value="TreeGrafter"/>
</dbReference>
<dbReference type="PANTHER" id="PTHR22748:SF6">
    <property type="entry name" value="DNA-(APURINIC OR APYRIMIDINIC SITE) ENDONUCLEASE"/>
    <property type="match status" value="1"/>
</dbReference>
<dbReference type="PANTHER" id="PTHR22748">
    <property type="entry name" value="AP ENDONUCLEASE"/>
    <property type="match status" value="1"/>
</dbReference>
<evidence type="ECO:0000259" key="8">
    <source>
        <dbReference type="Pfam" id="PF03372"/>
    </source>
</evidence>
<dbReference type="GO" id="GO:0003906">
    <property type="term" value="F:DNA-(apurinic or apyrimidinic site) endonuclease activity"/>
    <property type="evidence" value="ECO:0007669"/>
    <property type="project" value="TreeGrafter"/>
</dbReference>
<keyword evidence="3" id="KW-0378">Hydrolase</keyword>
<dbReference type="Gene3D" id="3.60.10.10">
    <property type="entry name" value="Endonuclease/exonuclease/phosphatase"/>
    <property type="match status" value="1"/>
</dbReference>
<dbReference type="InterPro" id="IPR005135">
    <property type="entry name" value="Endo/exonuclease/phosphatase"/>
</dbReference>
<dbReference type="InterPro" id="IPR036691">
    <property type="entry name" value="Endo/exonu/phosph_ase_sf"/>
</dbReference>
<evidence type="ECO:0000256" key="1">
    <source>
        <dbReference type="ARBA" id="ARBA00007092"/>
    </source>
</evidence>
<dbReference type="NCBIfam" id="TIGR00633">
    <property type="entry name" value="xth"/>
    <property type="match status" value="1"/>
</dbReference>
<feature type="binding site" evidence="6">
    <location>
        <position position="253"/>
    </location>
    <ligand>
        <name>Mg(2+)</name>
        <dbReference type="ChEBI" id="CHEBI:18420"/>
        <label>1</label>
    </ligand>
</feature>
<keyword evidence="10" id="KW-1185">Reference proteome</keyword>
<dbReference type="FunFam" id="3.60.10.10:FF:000026">
    <property type="entry name" value="Exodeoxyribonuclease III"/>
    <property type="match status" value="1"/>
</dbReference>
<sequence length="262" mass="30086">MRIVTLNCNGIRSAARKGLFAWLARQNADILCLQETKAQHADIQHDPAFFPAGWFVRFRDALKKGYAGTAIYARRAPDAIIDTLGHPEFDDEGRYLEFRYGQLSVVSLYLPSGSAGPERQASKDRFLDFFLPKLREWHASRRDYVICGDWNIAHRPIDLKNWRSNQKNSGFLPHERAWLDIVFGAPPQGIGWVDAYRALHPDHEGEAYTWWSNRGQAWAKNVGWRIDYQVITPGLEPTLKAASVYKAERFSDHAPLIIDYDR</sequence>
<organism evidence="9 10">
    <name type="scientific">Fontimonas thermophila</name>
    <dbReference type="NCBI Taxonomy" id="1076937"/>
    <lineage>
        <taxon>Bacteria</taxon>
        <taxon>Pseudomonadati</taxon>
        <taxon>Pseudomonadota</taxon>
        <taxon>Gammaproteobacteria</taxon>
        <taxon>Nevskiales</taxon>
        <taxon>Nevskiaceae</taxon>
        <taxon>Fontimonas</taxon>
    </lineage>
</organism>
<evidence type="ECO:0000313" key="10">
    <source>
        <dbReference type="Proteomes" id="UP000199771"/>
    </source>
</evidence>
<dbReference type="InterPro" id="IPR020847">
    <property type="entry name" value="AP_endonuclease_F1_BS"/>
</dbReference>
<dbReference type="STRING" id="1076937.SAMN04488120_106147"/>
<feature type="site" description="Important for catalytic activity" evidence="7">
    <location>
        <position position="227"/>
    </location>
</feature>
<evidence type="ECO:0000256" key="7">
    <source>
        <dbReference type="PIRSR" id="PIRSR604808-3"/>
    </source>
</evidence>
<feature type="site" description="Interaction with DNA substrate" evidence="7">
    <location>
        <position position="253"/>
    </location>
</feature>
<keyword evidence="4 6" id="KW-0460">Magnesium</keyword>
<evidence type="ECO:0000256" key="3">
    <source>
        <dbReference type="ARBA" id="ARBA00022801"/>
    </source>
</evidence>
<evidence type="ECO:0000256" key="5">
    <source>
        <dbReference type="PIRSR" id="PIRSR604808-1"/>
    </source>
</evidence>
<dbReference type="InterPro" id="IPR004808">
    <property type="entry name" value="AP_endonuc_1"/>
</dbReference>
<evidence type="ECO:0000256" key="6">
    <source>
        <dbReference type="PIRSR" id="PIRSR604808-2"/>
    </source>
</evidence>
<feature type="binding site" evidence="6">
    <location>
        <position position="7"/>
    </location>
    <ligand>
        <name>Mg(2+)</name>
        <dbReference type="ChEBI" id="CHEBI:18420"/>
        <label>1</label>
    </ligand>
</feature>
<dbReference type="SUPFAM" id="SSF56219">
    <property type="entry name" value="DNase I-like"/>
    <property type="match status" value="1"/>
</dbReference>
<feature type="binding site" evidence="6">
    <location>
        <position position="35"/>
    </location>
    <ligand>
        <name>Mg(2+)</name>
        <dbReference type="ChEBI" id="CHEBI:18420"/>
        <label>1</label>
    </ligand>
</feature>
<evidence type="ECO:0000256" key="2">
    <source>
        <dbReference type="ARBA" id="ARBA00022723"/>
    </source>
</evidence>
<comment type="similarity">
    <text evidence="1">Belongs to the DNA repair enzymes AP/ExoA family.</text>
</comment>
<dbReference type="PROSITE" id="PS00726">
    <property type="entry name" value="AP_NUCLEASE_F1_1"/>
    <property type="match status" value="1"/>
</dbReference>
<dbReference type="EMBL" id="FOOC01000006">
    <property type="protein sequence ID" value="SFF51784.1"/>
    <property type="molecule type" value="Genomic_DNA"/>
</dbReference>
<dbReference type="CDD" id="cd10281">
    <property type="entry name" value="Nape_like_AP-endo"/>
    <property type="match status" value="1"/>
</dbReference>
<evidence type="ECO:0000256" key="4">
    <source>
        <dbReference type="ARBA" id="ARBA00022842"/>
    </source>
</evidence>
<reference evidence="9 10" key="1">
    <citation type="submission" date="2016-10" db="EMBL/GenBank/DDBJ databases">
        <authorList>
            <person name="de Groot N.N."/>
        </authorList>
    </citation>
    <scope>NUCLEOTIDE SEQUENCE [LARGE SCALE GENOMIC DNA]</scope>
    <source>
        <strain evidence="9 10">DSM 23609</strain>
    </source>
</reference>
<dbReference type="Pfam" id="PF03372">
    <property type="entry name" value="Exo_endo_phos"/>
    <property type="match status" value="1"/>
</dbReference>
<feature type="active site" description="Proton donor/acceptor" evidence="5">
    <location>
        <position position="149"/>
    </location>
</feature>
<keyword evidence="2 6" id="KW-0479">Metal-binding</keyword>
<feature type="site" description="Transition state stabilizer" evidence="7">
    <location>
        <position position="151"/>
    </location>
</feature>
<dbReference type="RefSeq" id="WP_091533571.1">
    <property type="nucleotide sequence ID" value="NZ_FOOC01000006.1"/>
</dbReference>
<feature type="active site" evidence="5">
    <location>
        <position position="109"/>
    </location>
</feature>
<dbReference type="GO" id="GO:0003677">
    <property type="term" value="F:DNA binding"/>
    <property type="evidence" value="ECO:0007669"/>
    <property type="project" value="InterPro"/>
</dbReference>
<evidence type="ECO:0000313" key="9">
    <source>
        <dbReference type="EMBL" id="SFF51784.1"/>
    </source>
</evidence>
<name>A0A1I2JB77_9GAMM</name>
<gene>
    <name evidence="9" type="ORF">SAMN04488120_106147</name>
</gene>
<feature type="active site" description="Proton acceptor" evidence="5">
    <location>
        <position position="253"/>
    </location>
</feature>
<dbReference type="PROSITE" id="PS51435">
    <property type="entry name" value="AP_NUCLEASE_F1_4"/>
    <property type="match status" value="1"/>
</dbReference>
<dbReference type="Proteomes" id="UP000199771">
    <property type="component" value="Unassembled WGS sequence"/>
</dbReference>
<feature type="domain" description="Endonuclease/exonuclease/phosphatase" evidence="8">
    <location>
        <begin position="4"/>
        <end position="253"/>
    </location>
</feature>
<feature type="binding site" evidence="6">
    <location>
        <position position="149"/>
    </location>
    <ligand>
        <name>Mg(2+)</name>
        <dbReference type="ChEBI" id="CHEBI:18420"/>
        <label>1</label>
    </ligand>
</feature>
<dbReference type="GO" id="GO:0046872">
    <property type="term" value="F:metal ion binding"/>
    <property type="evidence" value="ECO:0007669"/>
    <property type="project" value="UniProtKB-KW"/>
</dbReference>
<accession>A0A1I2JB77</accession>
<dbReference type="AlphaFoldDB" id="A0A1I2JB77"/>
<dbReference type="OrthoDB" id="9803914at2"/>